<evidence type="ECO:0000256" key="2">
    <source>
        <dbReference type="ARBA" id="ARBA00022448"/>
    </source>
</evidence>
<dbReference type="SUPFAM" id="SSF51206">
    <property type="entry name" value="cAMP-binding domain-like"/>
    <property type="match status" value="1"/>
</dbReference>
<feature type="transmembrane region" description="Helical" evidence="10">
    <location>
        <begin position="632"/>
        <end position="659"/>
    </location>
</feature>
<evidence type="ECO:0000256" key="7">
    <source>
        <dbReference type="ARBA" id="ARBA00023136"/>
    </source>
</evidence>
<keyword evidence="7 10" id="KW-0472">Membrane</keyword>
<evidence type="ECO:0000256" key="4">
    <source>
        <dbReference type="ARBA" id="ARBA00022692"/>
    </source>
</evidence>
<evidence type="ECO:0000256" key="1">
    <source>
        <dbReference type="ARBA" id="ARBA00004128"/>
    </source>
</evidence>
<feature type="transmembrane region" description="Helical" evidence="10">
    <location>
        <begin position="413"/>
        <end position="430"/>
    </location>
</feature>
<evidence type="ECO:0000259" key="12">
    <source>
        <dbReference type="Pfam" id="PF01740"/>
    </source>
</evidence>
<evidence type="ECO:0000256" key="10">
    <source>
        <dbReference type="SAM" id="Phobius"/>
    </source>
</evidence>
<evidence type="ECO:0000313" key="13">
    <source>
        <dbReference type="EMBL" id="KAG0654151.1"/>
    </source>
</evidence>
<evidence type="ECO:0000259" key="11">
    <source>
        <dbReference type="Pfam" id="PF00916"/>
    </source>
</evidence>
<dbReference type="Pfam" id="PF00916">
    <property type="entry name" value="Sulfate_transp"/>
    <property type="match status" value="1"/>
</dbReference>
<keyword evidence="2" id="KW-0813">Transport</keyword>
<dbReference type="InterPro" id="IPR052706">
    <property type="entry name" value="Membrane-Transporter-like"/>
</dbReference>
<feature type="transmembrane region" description="Helical" evidence="10">
    <location>
        <begin position="335"/>
        <end position="357"/>
    </location>
</feature>
<evidence type="ECO:0008006" key="15">
    <source>
        <dbReference type="Google" id="ProtNLM"/>
    </source>
</evidence>
<dbReference type="Gene3D" id="3.30.750.24">
    <property type="entry name" value="STAS domain"/>
    <property type="match status" value="1"/>
</dbReference>
<dbReference type="InterPro" id="IPR002645">
    <property type="entry name" value="STAS_dom"/>
</dbReference>
<dbReference type="OrthoDB" id="409725at2759"/>
<feature type="transmembrane region" description="Helical" evidence="10">
    <location>
        <begin position="437"/>
        <end position="457"/>
    </location>
</feature>
<feature type="transmembrane region" description="Helical" evidence="10">
    <location>
        <begin position="238"/>
        <end position="263"/>
    </location>
</feature>
<keyword evidence="5" id="KW-0029">Amino-acid transport</keyword>
<name>A0A9P6VT71_MAUEX</name>
<evidence type="ECO:0000313" key="14">
    <source>
        <dbReference type="Proteomes" id="UP000750334"/>
    </source>
</evidence>
<evidence type="ECO:0000256" key="6">
    <source>
        <dbReference type="ARBA" id="ARBA00022989"/>
    </source>
</evidence>
<sequence>MVIHVTSKNKNHRPSISESISVSLGLQEEQSPYLDKNMSPEYQSSNIGHRPSMSFLNNDGSYIGRSYINGFISGSPSIGRIPKNDINSGQFSNSLYNQPIYESRKLHKQTAEISKDFDTISMEGDKNIKQFIDDIEKENGHIGNVDNVTYSNDVERSYVDQDLENNTTGIIISKGSDEIPDEYSGLFLSPIPSKSSHAQRDGALTTYSSISSTNYQPSTRNVGLFGRISAKSGQIVRYLPAAVLGLLLNILDALSYGMIIFPITEPVFSQLGPTGLSMFYISTIISQFIYSSGWSSFPCGIGSEMIEVTPFFHTMAIAIMNALPDENQKDEVITTTIFCYCISTLITGFTFLSLGKLRLGKIVGFFPRHILIGCIGGVGYFLLITGIEVSTRVAKFEYSVPFLIHLITDAETLWKWLLPVILTVILILTQRYFKNSLVLPSFYIMTLCMFHFIVAILPNLSLNHLRHDGWIFPVAATDSRWYDHYKLFDLTKVHWPLVIKQVPTMLALTFFGILHVPINVPALAMSLQMDKYDVDKELIAHGWSNLISGAVGSIQNYLVYTNSVLFIRAGADSAIAGYILICLTICVMVIGPVIISYIPVCIVASLIFLLGYELLIEAIWDTWDKLTVFEYITVLVIVFTMGIFDFVLGIAVGILIACFKFLVDSTKLQTINGEFDGTVAKSTVARDQVQSNFLRGIGEQIYVLKLQNMLFFGTIISIEEKIDKLLEISDNDSSKRRIKYLILDFKNINADNIDYSAAEGFNRIKRFTQTKRIQLIISSICEGDHIYKAFNNVGLLQDVELFNDLNSALEWCENEFLFKYRELRERAKARLLQQKQKQEQHLIQLQRKEQAQQEQQKGYLSPIEGTSGTEVNLITAVTSGPYSRSKYSLPVNTPRNYQILHVAQDVFRNEQKTTNTLAENLNAISETEEPIITLLLLVLRQYKPNIISSDKLQREKTISFWSQLSTYLEQVQISAQSTLSYTDNVFFIVESGILKVSFNLAQGCIYETVSTKTCYGQMVHTSDESAGPRVLSSDPVTIKAETDSVLWVIDSEKLQNMRTDNIELFLELSLLVMTVKDIRFKDLLGYALVSS</sequence>
<dbReference type="SUPFAM" id="SSF52091">
    <property type="entry name" value="SpoIIaa-like"/>
    <property type="match status" value="1"/>
</dbReference>
<dbReference type="GO" id="GO:0000329">
    <property type="term" value="C:fungal-type vacuole membrane"/>
    <property type="evidence" value="ECO:0007669"/>
    <property type="project" value="UniProtKB-ARBA"/>
</dbReference>
<dbReference type="PANTHER" id="PTHR43310">
    <property type="entry name" value="SULFATE TRANSPORTER YBAR-RELATED"/>
    <property type="match status" value="1"/>
</dbReference>
<protein>
    <recommendedName>
        <fullName evidence="15">STAS domain-containing protein</fullName>
    </recommendedName>
</protein>
<feature type="transmembrane region" description="Helical" evidence="10">
    <location>
        <begin position="597"/>
        <end position="620"/>
    </location>
</feature>
<evidence type="ECO:0000256" key="8">
    <source>
        <dbReference type="SAM" id="Coils"/>
    </source>
</evidence>
<dbReference type="Pfam" id="PF01740">
    <property type="entry name" value="STAS"/>
    <property type="match status" value="1"/>
</dbReference>
<evidence type="ECO:0000256" key="9">
    <source>
        <dbReference type="SAM" id="MobiDB-lite"/>
    </source>
</evidence>
<accession>A0A9P6VT71</accession>
<organism evidence="13 14">
    <name type="scientific">Maudiozyma exigua</name>
    <name type="common">Yeast</name>
    <name type="synonym">Kazachstania exigua</name>
    <dbReference type="NCBI Taxonomy" id="34358"/>
    <lineage>
        <taxon>Eukaryota</taxon>
        <taxon>Fungi</taxon>
        <taxon>Dikarya</taxon>
        <taxon>Ascomycota</taxon>
        <taxon>Saccharomycotina</taxon>
        <taxon>Saccharomycetes</taxon>
        <taxon>Saccharomycetales</taxon>
        <taxon>Saccharomycetaceae</taxon>
        <taxon>Maudiozyma</taxon>
    </lineage>
</organism>
<feature type="transmembrane region" description="Helical" evidence="10">
    <location>
        <begin position="275"/>
        <end position="293"/>
    </location>
</feature>
<dbReference type="CDD" id="cd07042">
    <property type="entry name" value="STAS_SulP_like_sulfate_transporter"/>
    <property type="match status" value="1"/>
</dbReference>
<feature type="coiled-coil region" evidence="8">
    <location>
        <begin position="828"/>
        <end position="855"/>
    </location>
</feature>
<keyword evidence="14" id="KW-1185">Reference proteome</keyword>
<dbReference type="InterPro" id="IPR011547">
    <property type="entry name" value="SLC26A/SulP_dom"/>
</dbReference>
<dbReference type="PANTHER" id="PTHR43310:SF4">
    <property type="entry name" value="AFR304WP"/>
    <property type="match status" value="1"/>
</dbReference>
<feature type="transmembrane region" description="Helical" evidence="10">
    <location>
        <begin position="369"/>
        <end position="393"/>
    </location>
</feature>
<evidence type="ECO:0000256" key="5">
    <source>
        <dbReference type="ARBA" id="ARBA00022970"/>
    </source>
</evidence>
<feature type="transmembrane region" description="Helical" evidence="10">
    <location>
        <begin position="305"/>
        <end position="323"/>
    </location>
</feature>
<reference evidence="13 14" key="1">
    <citation type="submission" date="2020-11" db="EMBL/GenBank/DDBJ databases">
        <title>Kefir isolates.</title>
        <authorList>
            <person name="Marcisauskas S."/>
            <person name="Kim Y."/>
            <person name="Blasche S."/>
        </authorList>
    </citation>
    <scope>NUCLEOTIDE SEQUENCE [LARGE SCALE GENOMIC DNA]</scope>
    <source>
        <strain evidence="13 14">OG2</strain>
    </source>
</reference>
<feature type="transmembrane region" description="Helical" evidence="10">
    <location>
        <begin position="538"/>
        <end position="559"/>
    </location>
</feature>
<feature type="transmembrane region" description="Helical" evidence="10">
    <location>
        <begin position="505"/>
        <end position="526"/>
    </location>
</feature>
<feature type="domain" description="SLC26A/SulP transporter" evidence="11">
    <location>
        <begin position="237"/>
        <end position="636"/>
    </location>
</feature>
<keyword evidence="8" id="KW-0175">Coiled coil</keyword>
<proteinExistence type="predicted"/>
<comment type="caution">
    <text evidence="13">The sequence shown here is derived from an EMBL/GenBank/DDBJ whole genome shotgun (WGS) entry which is preliminary data.</text>
</comment>
<comment type="subcellular location">
    <subcellularLocation>
        <location evidence="1">Vacuole membrane</location>
        <topology evidence="1">Multi-pass membrane protein</topology>
    </subcellularLocation>
</comment>
<dbReference type="FunFam" id="3.30.750.24:FF:000012">
    <property type="entry name" value="Sulfate transporter family protein"/>
    <property type="match status" value="1"/>
</dbReference>
<feature type="region of interest" description="Disordered" evidence="9">
    <location>
        <begin position="1"/>
        <end position="22"/>
    </location>
</feature>
<evidence type="ECO:0000256" key="3">
    <source>
        <dbReference type="ARBA" id="ARBA00022554"/>
    </source>
</evidence>
<dbReference type="GO" id="GO:0034490">
    <property type="term" value="P:basic amino acid transmembrane import into vacuole"/>
    <property type="evidence" value="ECO:0007669"/>
    <property type="project" value="UniProtKB-ARBA"/>
</dbReference>
<dbReference type="Proteomes" id="UP000750334">
    <property type="component" value="Unassembled WGS sequence"/>
</dbReference>
<gene>
    <name evidence="13" type="ORF">C6P45_003502</name>
</gene>
<dbReference type="EMBL" id="PUHR01000364">
    <property type="protein sequence ID" value="KAG0654151.1"/>
    <property type="molecule type" value="Genomic_DNA"/>
</dbReference>
<dbReference type="InterPro" id="IPR036513">
    <property type="entry name" value="STAS_dom_sf"/>
</dbReference>
<dbReference type="AlphaFoldDB" id="A0A9P6VT71"/>
<feature type="domain" description="STAS" evidence="12">
    <location>
        <begin position="699"/>
        <end position="808"/>
    </location>
</feature>
<keyword evidence="3" id="KW-0926">Vacuole</keyword>
<keyword evidence="6 10" id="KW-1133">Transmembrane helix</keyword>
<feature type="transmembrane region" description="Helical" evidence="10">
    <location>
        <begin position="565"/>
        <end position="590"/>
    </location>
</feature>
<dbReference type="InterPro" id="IPR018490">
    <property type="entry name" value="cNMP-bd_dom_sf"/>
</dbReference>
<keyword evidence="4 10" id="KW-0812">Transmembrane</keyword>